<dbReference type="GeneID" id="85364521"/>
<organism evidence="1 2">
    <name type="scientific">Armillaria tabescens</name>
    <name type="common">Ringless honey mushroom</name>
    <name type="synonym">Agaricus tabescens</name>
    <dbReference type="NCBI Taxonomy" id="1929756"/>
    <lineage>
        <taxon>Eukaryota</taxon>
        <taxon>Fungi</taxon>
        <taxon>Dikarya</taxon>
        <taxon>Basidiomycota</taxon>
        <taxon>Agaricomycotina</taxon>
        <taxon>Agaricomycetes</taxon>
        <taxon>Agaricomycetidae</taxon>
        <taxon>Agaricales</taxon>
        <taxon>Marasmiineae</taxon>
        <taxon>Physalacriaceae</taxon>
        <taxon>Desarmillaria</taxon>
    </lineage>
</organism>
<evidence type="ECO:0000313" key="1">
    <source>
        <dbReference type="EMBL" id="KAK0443666.1"/>
    </source>
</evidence>
<reference evidence="1" key="1">
    <citation type="submission" date="2023-06" db="EMBL/GenBank/DDBJ databases">
        <authorList>
            <consortium name="Lawrence Berkeley National Laboratory"/>
            <person name="Ahrendt S."/>
            <person name="Sahu N."/>
            <person name="Indic B."/>
            <person name="Wong-Bajracharya J."/>
            <person name="Merenyi Z."/>
            <person name="Ke H.-M."/>
            <person name="Monk M."/>
            <person name="Kocsube S."/>
            <person name="Drula E."/>
            <person name="Lipzen A."/>
            <person name="Balint B."/>
            <person name="Henrissat B."/>
            <person name="Andreopoulos B."/>
            <person name="Martin F.M."/>
            <person name="Harder C.B."/>
            <person name="Rigling D."/>
            <person name="Ford K.L."/>
            <person name="Foster G.D."/>
            <person name="Pangilinan J."/>
            <person name="Papanicolaou A."/>
            <person name="Barry K."/>
            <person name="LaButti K."/>
            <person name="Viragh M."/>
            <person name="Koriabine M."/>
            <person name="Yan M."/>
            <person name="Riley R."/>
            <person name="Champramary S."/>
            <person name="Plett K.L."/>
            <person name="Tsai I.J."/>
            <person name="Slot J."/>
            <person name="Sipos G."/>
            <person name="Plett J."/>
            <person name="Nagy L.G."/>
            <person name="Grigoriev I.V."/>
        </authorList>
    </citation>
    <scope>NUCLEOTIDE SEQUENCE</scope>
    <source>
        <strain evidence="1">CCBAS 213</strain>
    </source>
</reference>
<dbReference type="EMBL" id="JAUEPS010000057">
    <property type="protein sequence ID" value="KAK0443666.1"/>
    <property type="molecule type" value="Genomic_DNA"/>
</dbReference>
<accession>A0AA39JKY3</accession>
<evidence type="ECO:0000313" key="2">
    <source>
        <dbReference type="Proteomes" id="UP001175211"/>
    </source>
</evidence>
<sequence length="198" mass="22493">MGQCWQIVNIDRHETLGNWGELDSFFCIPNCFADLISLLADPSPWAGCRIMCIGGQMKDCPPGILTSEELAEIKKLPTTRYGKTLYTLAAGYYEEASPWQYRSLRGMVLRNLAKRVYVRRDVVEEELRLNIGDLCNVLLTNICWSAGSCEMEVDITRGAWAGDRLDVVPFSVVENNEEREDVTEDQVKLTRFALDRSM</sequence>
<name>A0AA39JKY3_ARMTA</name>
<comment type="caution">
    <text evidence="1">The sequence shown here is derived from an EMBL/GenBank/DDBJ whole genome shotgun (WGS) entry which is preliminary data.</text>
</comment>
<proteinExistence type="predicted"/>
<keyword evidence="2" id="KW-1185">Reference proteome</keyword>
<gene>
    <name evidence="1" type="ORF">EV420DRAFT_1768522</name>
</gene>
<dbReference type="AlphaFoldDB" id="A0AA39JKY3"/>
<protein>
    <submittedName>
        <fullName evidence="1">Uncharacterized protein</fullName>
    </submittedName>
</protein>
<dbReference type="Proteomes" id="UP001175211">
    <property type="component" value="Unassembled WGS sequence"/>
</dbReference>
<dbReference type="RefSeq" id="XP_060324791.1">
    <property type="nucleotide sequence ID" value="XM_060480973.1"/>
</dbReference>